<keyword evidence="8 9" id="KW-0009">Actin-binding</keyword>
<dbReference type="SMART" id="SM00015">
    <property type="entry name" value="IQ"/>
    <property type="match status" value="3"/>
</dbReference>
<organism evidence="12">
    <name type="scientific">Menopon gallinae</name>
    <name type="common">poultry shaft louse</name>
    <dbReference type="NCBI Taxonomy" id="328185"/>
    <lineage>
        <taxon>Eukaryota</taxon>
        <taxon>Metazoa</taxon>
        <taxon>Ecdysozoa</taxon>
        <taxon>Arthropoda</taxon>
        <taxon>Hexapoda</taxon>
        <taxon>Insecta</taxon>
        <taxon>Pterygota</taxon>
        <taxon>Neoptera</taxon>
        <taxon>Paraneoptera</taxon>
        <taxon>Psocodea</taxon>
        <taxon>Troctomorpha</taxon>
        <taxon>Phthiraptera</taxon>
        <taxon>Amblycera</taxon>
        <taxon>Menoponidae</taxon>
        <taxon>Menopon</taxon>
    </lineage>
</organism>
<dbReference type="Pfam" id="PF00063">
    <property type="entry name" value="Myosin_head"/>
    <property type="match status" value="1"/>
</dbReference>
<dbReference type="GO" id="GO:0007015">
    <property type="term" value="P:actin filament organization"/>
    <property type="evidence" value="ECO:0007669"/>
    <property type="project" value="TreeGrafter"/>
</dbReference>
<dbReference type="GO" id="GO:0005546">
    <property type="term" value="F:phosphatidylinositol-4,5-bisphosphate binding"/>
    <property type="evidence" value="ECO:0007669"/>
    <property type="project" value="UniProtKB-ARBA"/>
</dbReference>
<keyword evidence="7" id="KW-0505">Motor protein</keyword>
<gene>
    <name evidence="12" type="ORF">PYX00_008773</name>
</gene>
<dbReference type="GO" id="GO:0051015">
    <property type="term" value="F:actin filament binding"/>
    <property type="evidence" value="ECO:0007669"/>
    <property type="project" value="TreeGrafter"/>
</dbReference>
<evidence type="ECO:0000256" key="4">
    <source>
        <dbReference type="ARBA" id="ARBA00022840"/>
    </source>
</evidence>
<keyword evidence="3" id="KW-0547">Nucleotide-binding</keyword>
<dbReference type="GO" id="GO:0016459">
    <property type="term" value="C:myosin complex"/>
    <property type="evidence" value="ECO:0007669"/>
    <property type="project" value="UniProtKB-KW"/>
</dbReference>
<dbReference type="GO" id="GO:0030048">
    <property type="term" value="P:actin filament-based movement"/>
    <property type="evidence" value="ECO:0007669"/>
    <property type="project" value="TreeGrafter"/>
</dbReference>
<dbReference type="AlphaFoldDB" id="A0AAW2HPL0"/>
<reference evidence="12" key="1">
    <citation type="journal article" date="2024" name="Gigascience">
        <title>Chromosome-level genome of the poultry shaft louse Menopon gallinae provides insight into the host-switching and adaptive evolution of parasitic lice.</title>
        <authorList>
            <person name="Xu Y."/>
            <person name="Ma L."/>
            <person name="Liu S."/>
            <person name="Liang Y."/>
            <person name="Liu Q."/>
            <person name="He Z."/>
            <person name="Tian L."/>
            <person name="Duan Y."/>
            <person name="Cai W."/>
            <person name="Li H."/>
            <person name="Song F."/>
        </authorList>
    </citation>
    <scope>NUCLEOTIDE SEQUENCE</scope>
    <source>
        <strain evidence="12">Cailab_2023a</strain>
    </source>
</reference>
<feature type="domain" description="TH1" evidence="11">
    <location>
        <begin position="591"/>
        <end position="799"/>
    </location>
</feature>
<dbReference type="PANTHER" id="PTHR13140">
    <property type="entry name" value="MYOSIN"/>
    <property type="match status" value="1"/>
</dbReference>
<dbReference type="GO" id="GO:0000146">
    <property type="term" value="F:microfilament motor activity"/>
    <property type="evidence" value="ECO:0007669"/>
    <property type="project" value="TreeGrafter"/>
</dbReference>
<dbReference type="Gene3D" id="6.20.240.20">
    <property type="match status" value="1"/>
</dbReference>
<evidence type="ECO:0008006" key="13">
    <source>
        <dbReference type="Google" id="ProtNLM"/>
    </source>
</evidence>
<dbReference type="FunFam" id="1.20.58.530:FF:000004">
    <property type="entry name" value="Unconventional myosin ID"/>
    <property type="match status" value="1"/>
</dbReference>
<comment type="similarity">
    <text evidence="2 9">Belongs to the TRAFAC class myosin-kinesin ATPase superfamily. Myosin family.</text>
</comment>
<dbReference type="GO" id="GO:0005938">
    <property type="term" value="C:cell cortex"/>
    <property type="evidence" value="ECO:0007669"/>
    <property type="project" value="UniProtKB-ARBA"/>
</dbReference>
<dbReference type="SUPFAM" id="SSF52540">
    <property type="entry name" value="P-loop containing nucleoside triphosphate hydrolases"/>
    <property type="match status" value="1"/>
</dbReference>
<evidence type="ECO:0000259" key="11">
    <source>
        <dbReference type="PROSITE" id="PS51757"/>
    </source>
</evidence>
<dbReference type="PRINTS" id="PR00193">
    <property type="entry name" value="MYOSINHEAVY"/>
</dbReference>
<dbReference type="GO" id="GO:0007368">
    <property type="term" value="P:determination of left/right symmetry"/>
    <property type="evidence" value="ECO:0007669"/>
    <property type="project" value="UniProtKB-ARBA"/>
</dbReference>
<dbReference type="PROSITE" id="PS51757">
    <property type="entry name" value="TH1"/>
    <property type="match status" value="1"/>
</dbReference>
<evidence type="ECO:0000256" key="7">
    <source>
        <dbReference type="ARBA" id="ARBA00023175"/>
    </source>
</evidence>
<evidence type="ECO:0000259" key="10">
    <source>
        <dbReference type="PROSITE" id="PS51456"/>
    </source>
</evidence>
<feature type="region of interest" description="Actin-binding" evidence="9">
    <location>
        <begin position="321"/>
        <end position="343"/>
    </location>
</feature>
<accession>A0AAW2HPL0</accession>
<dbReference type="InterPro" id="IPR036961">
    <property type="entry name" value="Kinesin_motor_dom_sf"/>
</dbReference>
<dbReference type="GO" id="GO:0006897">
    <property type="term" value="P:endocytosis"/>
    <property type="evidence" value="ECO:0007669"/>
    <property type="project" value="TreeGrafter"/>
</dbReference>
<keyword evidence="5" id="KW-0446">Lipid-binding</keyword>
<dbReference type="GO" id="GO:0005902">
    <property type="term" value="C:microvillus"/>
    <property type="evidence" value="ECO:0007669"/>
    <property type="project" value="TreeGrafter"/>
</dbReference>
<evidence type="ECO:0000256" key="8">
    <source>
        <dbReference type="ARBA" id="ARBA00023203"/>
    </source>
</evidence>
<dbReference type="PANTHER" id="PTHR13140:SF802">
    <property type="entry name" value="UNCONVENTIONAL MYOSIN-IB ISOFORM X1"/>
    <property type="match status" value="1"/>
</dbReference>
<proteinExistence type="inferred from homology"/>
<dbReference type="Gene3D" id="1.20.58.530">
    <property type="match status" value="1"/>
</dbReference>
<dbReference type="GO" id="GO:0005524">
    <property type="term" value="F:ATP binding"/>
    <property type="evidence" value="ECO:0007669"/>
    <property type="project" value="UniProtKB-KW"/>
</dbReference>
<dbReference type="GO" id="GO:0005886">
    <property type="term" value="C:plasma membrane"/>
    <property type="evidence" value="ECO:0007669"/>
    <property type="project" value="UniProtKB-SubCell"/>
</dbReference>
<keyword evidence="4" id="KW-0067">ATP-binding</keyword>
<dbReference type="SMART" id="SM00242">
    <property type="entry name" value="MYSc"/>
    <property type="match status" value="1"/>
</dbReference>
<evidence type="ECO:0000256" key="3">
    <source>
        <dbReference type="ARBA" id="ARBA00022741"/>
    </source>
</evidence>
<evidence type="ECO:0000256" key="2">
    <source>
        <dbReference type="ARBA" id="ARBA00008314"/>
    </source>
</evidence>
<evidence type="ECO:0000256" key="1">
    <source>
        <dbReference type="ARBA" id="ARBA00004413"/>
    </source>
</evidence>
<dbReference type="Gene3D" id="1.20.5.190">
    <property type="match status" value="1"/>
</dbReference>
<dbReference type="InterPro" id="IPR000048">
    <property type="entry name" value="IQ_motif_EF-hand-BS"/>
</dbReference>
<dbReference type="GO" id="GO:0048803">
    <property type="term" value="P:imaginal disc-derived male genitalia morphogenesis"/>
    <property type="evidence" value="ECO:0007669"/>
    <property type="project" value="UniProtKB-ARBA"/>
</dbReference>
<comment type="subcellular location">
    <subcellularLocation>
        <location evidence="1">Cell membrane</location>
        <topology evidence="1">Peripheral membrane protein</topology>
        <orientation evidence="1">Cytoplasmic side</orientation>
    </subcellularLocation>
</comment>
<dbReference type="EMBL" id="JARGDH010000004">
    <property type="protein sequence ID" value="KAL0271777.1"/>
    <property type="molecule type" value="Genomic_DNA"/>
</dbReference>
<dbReference type="EMBL" id="JARGDH010000004">
    <property type="protein sequence ID" value="KAL0271778.1"/>
    <property type="molecule type" value="Genomic_DNA"/>
</dbReference>
<comment type="caution">
    <text evidence="9">Lacks conserved residue(s) required for the propagation of feature annotation.</text>
</comment>
<dbReference type="Gene3D" id="1.20.120.720">
    <property type="entry name" value="Myosin VI head, motor domain, U50 subdomain"/>
    <property type="match status" value="1"/>
</dbReference>
<feature type="domain" description="Myosin motor" evidence="10">
    <location>
        <begin position="1"/>
        <end position="445"/>
    </location>
</feature>
<evidence type="ECO:0000313" key="12">
    <source>
        <dbReference type="EMBL" id="KAL0271778.1"/>
    </source>
</evidence>
<dbReference type="InterPro" id="IPR027417">
    <property type="entry name" value="P-loop_NTPase"/>
</dbReference>
<name>A0AAW2HPL0_9NEOP</name>
<dbReference type="PROSITE" id="PS51456">
    <property type="entry name" value="MYOSIN_MOTOR"/>
    <property type="match status" value="1"/>
</dbReference>
<evidence type="ECO:0000256" key="6">
    <source>
        <dbReference type="ARBA" id="ARBA00023123"/>
    </source>
</evidence>
<dbReference type="Gene3D" id="3.40.850.10">
    <property type="entry name" value="Kinesin motor domain"/>
    <property type="match status" value="1"/>
</dbReference>
<keyword evidence="6 9" id="KW-0518">Myosin</keyword>
<evidence type="ECO:0000256" key="5">
    <source>
        <dbReference type="ARBA" id="ARBA00023121"/>
    </source>
</evidence>
<dbReference type="GO" id="GO:0007498">
    <property type="term" value="P:mesoderm development"/>
    <property type="evidence" value="ECO:0007669"/>
    <property type="project" value="UniProtKB-ARBA"/>
</dbReference>
<protein>
    <recommendedName>
        <fullName evidence="13">Unconventional myosin-Ib</fullName>
    </recommendedName>
</protein>
<dbReference type="InterPro" id="IPR001609">
    <property type="entry name" value="Myosin_head_motor_dom-like"/>
</dbReference>
<dbReference type="InterPro" id="IPR010926">
    <property type="entry name" value="Myosin_TH1"/>
</dbReference>
<dbReference type="PROSITE" id="PS50096">
    <property type="entry name" value="IQ"/>
    <property type="match status" value="1"/>
</dbReference>
<sequence>MEVLGFTSEEIVNILKIVASVLKLGNICFVPSNNIDGTEGCTINNDYELYEVCEILETEANLLQGALTCRILDDSLDVVITELSATEATYARDSLCKALYSRLFTYLVNKINDSIKVKRHGKRKLLGILDVYGFEIFEKNGFEQFIINFCNEKLQQLIVNITLKEEQEDYIREGIDWVPIDFCENDLVCDLIEKNNHGILSMLDEECLNCARSDEFFLKKMASCFSGHSHLEVRRTLQRNFIASDNNLPHNCFRLKHFAGTVTYTVNGFVDKNRDILSRDISQAMYNSSHPLLKTLFPEGNPKRASVKVPATTGAQFKISISALVRNLTSKEPHYVRCIKPNELKQPRIFETALVQHQVHYLGLLETVRVRRQGFCYKLEYQVFLNRYKMLSLHTWPTWNHSSIVEGVKYLVRDLPIPKGEFAFGRTKIFVRSPRTVFELEEFRRERLYDLAVIIQKSWRRYRQRKYFLSLKRSQVVIAASWKSFKAREEYKCLKHRKQVLWAVTVIQRYFIGWKRRQFLNKLLVQLLPETESPICKEWPVSHPRLAETSQLLMKIHHKWRCHKYRMKFDRTARNRMREKVTASIIFKERKASYPRSVSHPFLGDYVRLRQNVQWKKISIETNDQYVVFADIINKITRSSGKFVPILFVLSTNSMLILDQRTLQVKYRIPASEVYRLSLSPYLDDVAVFHVKAPSPCSEMSPCSSNQHTTSGCLFQSEIGTKKGDFVFQTGHVIEIVTKLFLVIQNATGKPPEVNISTEFEANFGQQTVLFTFKTMRIPEFQPGQIRIARKGNRMEVLV</sequence>
<comment type="caution">
    <text evidence="12">The sequence shown here is derived from an EMBL/GenBank/DDBJ whole genome shotgun (WGS) entry which is preliminary data.</text>
</comment>
<evidence type="ECO:0000256" key="9">
    <source>
        <dbReference type="PROSITE-ProRule" id="PRU00782"/>
    </source>
</evidence>
<dbReference type="Pfam" id="PF06017">
    <property type="entry name" value="Myosin_TH1"/>
    <property type="match status" value="1"/>
</dbReference>